<feature type="region of interest" description="Disordered" evidence="1">
    <location>
        <begin position="524"/>
        <end position="569"/>
    </location>
</feature>
<evidence type="ECO:0000313" key="3">
    <source>
        <dbReference type="Proteomes" id="UP000799770"/>
    </source>
</evidence>
<feature type="compositionally biased region" description="Polar residues" evidence="1">
    <location>
        <begin position="171"/>
        <end position="186"/>
    </location>
</feature>
<gene>
    <name evidence="2" type="ORF">BDV96DRAFT_566802</name>
</gene>
<dbReference type="Proteomes" id="UP000799770">
    <property type="component" value="Unassembled WGS sequence"/>
</dbReference>
<feature type="region of interest" description="Disordered" evidence="1">
    <location>
        <begin position="106"/>
        <end position="206"/>
    </location>
</feature>
<accession>A0A6A5ZMV8</accession>
<feature type="region of interest" description="Disordered" evidence="1">
    <location>
        <begin position="459"/>
        <end position="480"/>
    </location>
</feature>
<feature type="compositionally biased region" description="Low complexity" evidence="1">
    <location>
        <begin position="137"/>
        <end position="152"/>
    </location>
</feature>
<feature type="compositionally biased region" description="Low complexity" evidence="1">
    <location>
        <begin position="711"/>
        <end position="744"/>
    </location>
</feature>
<dbReference type="AlphaFoldDB" id="A0A6A5ZMV8"/>
<organism evidence="2 3">
    <name type="scientific">Lophiotrema nucula</name>
    <dbReference type="NCBI Taxonomy" id="690887"/>
    <lineage>
        <taxon>Eukaryota</taxon>
        <taxon>Fungi</taxon>
        <taxon>Dikarya</taxon>
        <taxon>Ascomycota</taxon>
        <taxon>Pezizomycotina</taxon>
        <taxon>Dothideomycetes</taxon>
        <taxon>Pleosporomycetidae</taxon>
        <taxon>Pleosporales</taxon>
        <taxon>Lophiotremataceae</taxon>
        <taxon>Lophiotrema</taxon>
    </lineage>
</organism>
<evidence type="ECO:0000256" key="1">
    <source>
        <dbReference type="SAM" id="MobiDB-lite"/>
    </source>
</evidence>
<feature type="compositionally biased region" description="Acidic residues" evidence="1">
    <location>
        <begin position="300"/>
        <end position="313"/>
    </location>
</feature>
<feature type="region of interest" description="Disordered" evidence="1">
    <location>
        <begin position="1"/>
        <end position="91"/>
    </location>
</feature>
<keyword evidence="3" id="KW-1185">Reference proteome</keyword>
<dbReference type="EMBL" id="ML977314">
    <property type="protein sequence ID" value="KAF2120167.1"/>
    <property type="molecule type" value="Genomic_DNA"/>
</dbReference>
<evidence type="ECO:0008006" key="4">
    <source>
        <dbReference type="Google" id="ProtNLM"/>
    </source>
</evidence>
<feature type="compositionally biased region" description="Polar residues" evidence="1">
    <location>
        <begin position="659"/>
        <end position="668"/>
    </location>
</feature>
<feature type="region of interest" description="Disordered" evidence="1">
    <location>
        <begin position="296"/>
        <end position="344"/>
    </location>
</feature>
<sequence>MTTVHRSPPPGAPPFAVYEDPEDQEPPSPSVAYEGDTSFNSEISLGGVDEPLPSIEHDHNHHEQDLENEPSPYRTSYTSRPSILSNGQSRRVSALTNASFISSLPSELSISSKPGPPASHAIESNYTPRKERPPFRNPSSIRRMMMSSPEPSQVFESPRSRLKGQYKLETPSRSGRSETPLSATGSRRSESRRGAQGLVQESPRPTPTLQHFPLVLLHVTILPLQFPYPQEIMMKVMPEWLLENYKLLEEKLKDIVLMRRGLLIPHPREEYDVLEERILESLELKTPRLLKCGHFIGPEADADDSEEDEEDENASVTDDGTGRGSRMSGGTITVDDDAELKYPTPDVDDASICTDCHRQVKKPGKGVGMGKKRWDLKIYAANGLMRSGAWSAAWSEMERCDVEITPWIPDDLRKTLDKKLEEEREAQERRRWYDAEVQRRVDEEAARLKKLEEEQAAEKARMEAEVAQQQKADNEATERQRIEDAWNEKLDEAKESIRLEFEAQALAEASNVAERLRALEEDLKKERQHHSDPPQPQLSPELRVPEYTPRAQSRGRPRSSSRRPPMDDIPLGTLLKNYAVLLARDQRNIAIIILSVFVVFLAMHMHPQAIFQSTPSSLPDLPPVDHLLNSTPVVITTTATMTATSISTTTITQIEPYAESSSETQTSPPASPSVGGELESPTSSEEATATYFEVDDTPAVVSVEGDETHTSESLTPTTSPSSSLSSESESSSPFVDESSASAPPEETPSNPPIAEVYLSELED</sequence>
<proteinExistence type="predicted"/>
<protein>
    <recommendedName>
        <fullName evidence="4">Pathway-specific nitrogen regulator</fullName>
    </recommendedName>
</protein>
<reference evidence="2" key="1">
    <citation type="journal article" date="2020" name="Stud. Mycol.">
        <title>101 Dothideomycetes genomes: a test case for predicting lifestyles and emergence of pathogens.</title>
        <authorList>
            <person name="Haridas S."/>
            <person name="Albert R."/>
            <person name="Binder M."/>
            <person name="Bloem J."/>
            <person name="Labutti K."/>
            <person name="Salamov A."/>
            <person name="Andreopoulos B."/>
            <person name="Baker S."/>
            <person name="Barry K."/>
            <person name="Bills G."/>
            <person name="Bluhm B."/>
            <person name="Cannon C."/>
            <person name="Castanera R."/>
            <person name="Culley D."/>
            <person name="Daum C."/>
            <person name="Ezra D."/>
            <person name="Gonzalez J."/>
            <person name="Henrissat B."/>
            <person name="Kuo A."/>
            <person name="Liang C."/>
            <person name="Lipzen A."/>
            <person name="Lutzoni F."/>
            <person name="Magnuson J."/>
            <person name="Mondo S."/>
            <person name="Nolan M."/>
            <person name="Ohm R."/>
            <person name="Pangilinan J."/>
            <person name="Park H.-J."/>
            <person name="Ramirez L."/>
            <person name="Alfaro M."/>
            <person name="Sun H."/>
            <person name="Tritt A."/>
            <person name="Yoshinaga Y."/>
            <person name="Zwiers L.-H."/>
            <person name="Turgeon B."/>
            <person name="Goodwin S."/>
            <person name="Spatafora J."/>
            <person name="Crous P."/>
            <person name="Grigoriev I."/>
        </authorList>
    </citation>
    <scope>NUCLEOTIDE SEQUENCE</scope>
    <source>
        <strain evidence="2">CBS 627.86</strain>
    </source>
</reference>
<evidence type="ECO:0000313" key="2">
    <source>
        <dbReference type="EMBL" id="KAF2120167.1"/>
    </source>
</evidence>
<name>A0A6A5ZMV8_9PLEO</name>
<feature type="compositionally biased region" description="Polar residues" evidence="1">
    <location>
        <begin position="73"/>
        <end position="91"/>
    </location>
</feature>
<feature type="compositionally biased region" description="Basic and acidic residues" evidence="1">
    <location>
        <begin position="55"/>
        <end position="65"/>
    </location>
</feature>
<feature type="region of interest" description="Disordered" evidence="1">
    <location>
        <begin position="657"/>
        <end position="763"/>
    </location>
</feature>
<dbReference type="OrthoDB" id="5369448at2759"/>